<comment type="subcellular location">
    <subcellularLocation>
        <location evidence="1">Nucleus</location>
    </subcellularLocation>
</comment>
<dbReference type="OrthoDB" id="664875at2759"/>
<evidence type="ECO:0000256" key="5">
    <source>
        <dbReference type="ARBA" id="ARBA00023242"/>
    </source>
</evidence>
<accession>A0A834Z5B5</accession>
<dbReference type="InterPro" id="IPR020983">
    <property type="entry name" value="Basic_leucine-zipper_C"/>
</dbReference>
<keyword evidence="2" id="KW-0805">Transcription regulation</keyword>
<organism evidence="9 10">
    <name type="scientific">Tetracentron sinense</name>
    <name type="common">Spur-leaf</name>
    <dbReference type="NCBI Taxonomy" id="13715"/>
    <lineage>
        <taxon>Eukaryota</taxon>
        <taxon>Viridiplantae</taxon>
        <taxon>Streptophyta</taxon>
        <taxon>Embryophyta</taxon>
        <taxon>Tracheophyta</taxon>
        <taxon>Spermatophyta</taxon>
        <taxon>Magnoliopsida</taxon>
        <taxon>Trochodendrales</taxon>
        <taxon>Trochodendraceae</taxon>
        <taxon>Tetracentron</taxon>
    </lineage>
</organism>
<dbReference type="CDD" id="cd14702">
    <property type="entry name" value="bZIP_plant_GBF1"/>
    <property type="match status" value="1"/>
</dbReference>
<dbReference type="Proteomes" id="UP000655225">
    <property type="component" value="Unassembled WGS sequence"/>
</dbReference>
<dbReference type="GO" id="GO:0003700">
    <property type="term" value="F:DNA-binding transcription factor activity"/>
    <property type="evidence" value="ECO:0007669"/>
    <property type="project" value="InterPro"/>
</dbReference>
<evidence type="ECO:0000256" key="3">
    <source>
        <dbReference type="ARBA" id="ARBA00023125"/>
    </source>
</evidence>
<evidence type="ECO:0000313" key="9">
    <source>
        <dbReference type="EMBL" id="KAF8401784.1"/>
    </source>
</evidence>
<dbReference type="FunFam" id="1.20.5.170:FF:000020">
    <property type="entry name" value="BZIP transcription factor"/>
    <property type="match status" value="1"/>
</dbReference>
<dbReference type="InterPro" id="IPR045314">
    <property type="entry name" value="bZIP_plant_GBF1"/>
</dbReference>
<dbReference type="PANTHER" id="PTHR46408:SF10">
    <property type="entry name" value="BASIC LEUCINE ZIPPER 63"/>
    <property type="match status" value="1"/>
</dbReference>
<keyword evidence="5" id="KW-0539">Nucleus</keyword>
<feature type="region of interest" description="Disordered" evidence="7">
    <location>
        <begin position="46"/>
        <end position="82"/>
    </location>
</feature>
<evidence type="ECO:0000256" key="4">
    <source>
        <dbReference type="ARBA" id="ARBA00023163"/>
    </source>
</evidence>
<dbReference type="PROSITE" id="PS50217">
    <property type="entry name" value="BZIP"/>
    <property type="match status" value="1"/>
</dbReference>
<evidence type="ECO:0000259" key="8">
    <source>
        <dbReference type="PROSITE" id="PS50217"/>
    </source>
</evidence>
<dbReference type="SUPFAM" id="SSF57959">
    <property type="entry name" value="Leucine zipper domain"/>
    <property type="match status" value="1"/>
</dbReference>
<dbReference type="OMA" id="WAGTWEA"/>
<dbReference type="PROSITE" id="PS00036">
    <property type="entry name" value="BZIP_BASIC"/>
    <property type="match status" value="1"/>
</dbReference>
<proteinExistence type="predicted"/>
<protein>
    <recommendedName>
        <fullName evidence="8">BZIP domain-containing protein</fullName>
    </recommendedName>
</protein>
<feature type="coiled-coil region" evidence="6">
    <location>
        <begin position="95"/>
        <end position="164"/>
    </location>
</feature>
<dbReference type="InterPro" id="IPR004827">
    <property type="entry name" value="bZIP"/>
</dbReference>
<dbReference type="GO" id="GO:0005634">
    <property type="term" value="C:nucleus"/>
    <property type="evidence" value="ECO:0007669"/>
    <property type="project" value="UniProtKB-SubCell"/>
</dbReference>
<evidence type="ECO:0000256" key="1">
    <source>
        <dbReference type="ARBA" id="ARBA00004123"/>
    </source>
</evidence>
<name>A0A834Z5B5_TETSI</name>
<dbReference type="InterPro" id="IPR046347">
    <property type="entry name" value="bZIP_sf"/>
</dbReference>
<sequence>MLSYRYISAKNQLLFLHYVGAGNGFLTAQDKALGGPLGIPALPAVQKKAGVQVRPTTSESSRELSDDDELEGETEITENMDPADAKRVRRMLSNRESARRSRRRKQAHLSELETQVAQLRVENSSLLKRLTDISQKYSAAAVDNRILKADVETLRAKVKMAENTVKRVTGINPMFQAMSEISTVGMPFAGSPSDTSADTDVPVQDDPKQQFYQHASNTTAATPHDQRMNNGLPDIPPVPSVENVQNVAGGNKMGRTASMQRVASLEHLQKRICGGVSPCGPMQWDASWDTENPHAVESSIKQNQV</sequence>
<reference evidence="9 10" key="1">
    <citation type="submission" date="2020-04" db="EMBL/GenBank/DDBJ databases">
        <title>Plant Genome Project.</title>
        <authorList>
            <person name="Zhang R.-G."/>
        </authorList>
    </citation>
    <scope>NUCLEOTIDE SEQUENCE [LARGE SCALE GENOMIC DNA]</scope>
    <source>
        <strain evidence="9">YNK0</strain>
        <tissue evidence="9">Leaf</tissue>
    </source>
</reference>
<evidence type="ECO:0000256" key="7">
    <source>
        <dbReference type="SAM" id="MobiDB-lite"/>
    </source>
</evidence>
<evidence type="ECO:0000256" key="2">
    <source>
        <dbReference type="ARBA" id="ARBA00023015"/>
    </source>
</evidence>
<comment type="caution">
    <text evidence="9">The sequence shown here is derived from an EMBL/GenBank/DDBJ whole genome shotgun (WGS) entry which is preliminary data.</text>
</comment>
<dbReference type="EMBL" id="JABCRI010000008">
    <property type="protein sequence ID" value="KAF8401784.1"/>
    <property type="molecule type" value="Genomic_DNA"/>
</dbReference>
<evidence type="ECO:0000256" key="6">
    <source>
        <dbReference type="SAM" id="Coils"/>
    </source>
</evidence>
<keyword evidence="10" id="KW-1185">Reference proteome</keyword>
<dbReference type="Gene3D" id="1.20.5.170">
    <property type="match status" value="1"/>
</dbReference>
<feature type="region of interest" description="Disordered" evidence="7">
    <location>
        <begin position="284"/>
        <end position="305"/>
    </location>
</feature>
<dbReference type="SMART" id="SM00338">
    <property type="entry name" value="BRLZ"/>
    <property type="match status" value="1"/>
</dbReference>
<dbReference type="Pfam" id="PF12498">
    <property type="entry name" value="bZIP_C"/>
    <property type="match status" value="1"/>
</dbReference>
<dbReference type="GO" id="GO:0003677">
    <property type="term" value="F:DNA binding"/>
    <property type="evidence" value="ECO:0007669"/>
    <property type="project" value="UniProtKB-KW"/>
</dbReference>
<dbReference type="AlphaFoldDB" id="A0A834Z5B5"/>
<feature type="domain" description="BZIP" evidence="8">
    <location>
        <begin position="84"/>
        <end position="136"/>
    </location>
</feature>
<keyword evidence="3" id="KW-0238">DNA-binding</keyword>
<keyword evidence="4" id="KW-0804">Transcription</keyword>
<feature type="compositionally biased region" description="Acidic residues" evidence="7">
    <location>
        <begin position="65"/>
        <end position="78"/>
    </location>
</feature>
<gene>
    <name evidence="9" type="ORF">HHK36_012730</name>
</gene>
<dbReference type="Pfam" id="PF00170">
    <property type="entry name" value="bZIP_1"/>
    <property type="match status" value="1"/>
</dbReference>
<dbReference type="PANTHER" id="PTHR46408">
    <property type="entry name" value="BASIC LEUCINE ZIPPER 63"/>
    <property type="match status" value="1"/>
</dbReference>
<evidence type="ECO:0000313" key="10">
    <source>
        <dbReference type="Proteomes" id="UP000655225"/>
    </source>
</evidence>
<feature type="region of interest" description="Disordered" evidence="7">
    <location>
        <begin position="219"/>
        <end position="239"/>
    </location>
</feature>
<keyword evidence="6" id="KW-0175">Coiled coil</keyword>